<name>A0A1M4ZCD6_9FIRM</name>
<organism evidence="1 2">
    <name type="scientific">Desulforamulus putei DSM 12395</name>
    <dbReference type="NCBI Taxonomy" id="1121429"/>
    <lineage>
        <taxon>Bacteria</taxon>
        <taxon>Bacillati</taxon>
        <taxon>Bacillota</taxon>
        <taxon>Clostridia</taxon>
        <taxon>Eubacteriales</taxon>
        <taxon>Peptococcaceae</taxon>
        <taxon>Desulforamulus</taxon>
    </lineage>
</organism>
<dbReference type="AlphaFoldDB" id="A0A1M4ZCD6"/>
<reference evidence="2" key="1">
    <citation type="submission" date="2016-11" db="EMBL/GenBank/DDBJ databases">
        <authorList>
            <person name="Varghese N."/>
            <person name="Submissions S."/>
        </authorList>
    </citation>
    <scope>NUCLEOTIDE SEQUENCE [LARGE SCALE GENOMIC DNA]</scope>
    <source>
        <strain evidence="2">DSM 12395</strain>
    </source>
</reference>
<accession>A0A1M4ZCD6</accession>
<gene>
    <name evidence="1" type="ORF">SAMN02745133_01939</name>
</gene>
<proteinExistence type="predicted"/>
<protein>
    <submittedName>
        <fullName evidence="1">Uncharacterized protein</fullName>
    </submittedName>
</protein>
<sequence length="311" mass="36496">MLIYPFKDYKKYFGGNIEDYKDYLVNRHFHREHFEEEPVRIIDVPFVFEEYRKWNKGIDTVDAHRRWALKMAEDTDSMEKLNKLVPILPLPPLQECSTVQIIFAFIPLIFQDKQDIKTIGARLPEKTLYRIIDVLKNKFSDLPNYETISKLRCRGVKYSVADRLIPPDSLQQIEENIEDLFQNDRLKDIYQVPKNLRATAKNLETKTREDMIIGFAFLPIVVVGADAEIEYIETMLEYYEHELNTLSPVICDLVNSVLGNTFLDGSVLLFSNADKINAFLKEIFKNLDKFNFTDVVPFNQRKARNRLTLVK</sequence>
<dbReference type="Proteomes" id="UP000184148">
    <property type="component" value="Unassembled WGS sequence"/>
</dbReference>
<dbReference type="EMBL" id="FQUY01000013">
    <property type="protein sequence ID" value="SHF15276.1"/>
    <property type="molecule type" value="Genomic_DNA"/>
</dbReference>
<evidence type="ECO:0000313" key="1">
    <source>
        <dbReference type="EMBL" id="SHF15276.1"/>
    </source>
</evidence>
<keyword evidence="2" id="KW-1185">Reference proteome</keyword>
<evidence type="ECO:0000313" key="2">
    <source>
        <dbReference type="Proteomes" id="UP000184148"/>
    </source>
</evidence>